<reference evidence="4 5" key="1">
    <citation type="submission" date="2020-08" db="EMBL/GenBank/DDBJ databases">
        <title>Sequencing the genomes of 1000 actinobacteria strains.</title>
        <authorList>
            <person name="Klenk H.-P."/>
        </authorList>
    </citation>
    <scope>NUCLEOTIDE SEQUENCE [LARGE SCALE GENOMIC DNA]</scope>
    <source>
        <strain evidence="4 5">DSM 19081</strain>
    </source>
</reference>
<feature type="compositionally biased region" description="Basic and acidic residues" evidence="3">
    <location>
        <begin position="80"/>
        <end position="99"/>
    </location>
</feature>
<feature type="compositionally biased region" description="Low complexity" evidence="3">
    <location>
        <begin position="110"/>
        <end position="140"/>
    </location>
</feature>
<feature type="region of interest" description="Disordered" evidence="3">
    <location>
        <begin position="1"/>
        <end position="20"/>
    </location>
</feature>
<proteinExistence type="predicted"/>
<evidence type="ECO:0000256" key="2">
    <source>
        <dbReference type="ARBA" id="ARBA00023163"/>
    </source>
</evidence>
<organism evidence="4 5">
    <name type="scientific">Nesterenkonia jeotgali</name>
    <dbReference type="NCBI Taxonomy" id="317018"/>
    <lineage>
        <taxon>Bacteria</taxon>
        <taxon>Bacillati</taxon>
        <taxon>Actinomycetota</taxon>
        <taxon>Actinomycetes</taxon>
        <taxon>Micrococcales</taxon>
        <taxon>Micrococcaceae</taxon>
        <taxon>Nesterenkonia</taxon>
    </lineage>
</organism>
<protein>
    <recommendedName>
        <fullName evidence="6">Zinc-finger domain-containing protein</fullName>
    </recommendedName>
</protein>
<dbReference type="InterPro" id="IPR041916">
    <property type="entry name" value="Anti_sigma_zinc_sf"/>
</dbReference>
<name>A0A839FR21_9MICC</name>
<accession>A0A839FR21</accession>
<sequence length="346" mass="35729">MSAHHDDTDPRGGPDPASQRRAELLGAAAADDLSPAERQELDAMCAEDPMLAQELRELREISAALPGSLDAWSQAQPPESLRERVIAEVTARESQRDGAGRAPAQPDRNAASQGAAASPAAAPQGAEHAAASPAAAPQGAEPDDAEPGFAKRRDAERQHTAQHPQEQSAQPTPQPTRPGAHGAAASSRRRSRLRQSLALAACVALGVAGTLGVQAILDTDSDAQDPDEAGGLVAEEPLGPPGELGSQEPVSFTDPSAGVVVDGSLIAHTWGTETVLLIDGLPVGEAFTVVLIGEDGQEIESGSFLGSEVPVDCRMNGAVLREDVQRLEIRDETGGEVTAAALPDVE</sequence>
<evidence type="ECO:0000256" key="3">
    <source>
        <dbReference type="SAM" id="MobiDB-lite"/>
    </source>
</evidence>
<comment type="caution">
    <text evidence="4">The sequence shown here is derived from an EMBL/GenBank/DDBJ whole genome shotgun (WGS) entry which is preliminary data.</text>
</comment>
<dbReference type="Proteomes" id="UP000546252">
    <property type="component" value="Unassembled WGS sequence"/>
</dbReference>
<feature type="compositionally biased region" description="Basic and acidic residues" evidence="3">
    <location>
        <begin position="149"/>
        <end position="159"/>
    </location>
</feature>
<feature type="compositionally biased region" description="Polar residues" evidence="3">
    <location>
        <begin position="161"/>
        <end position="171"/>
    </location>
</feature>
<dbReference type="EMBL" id="JACJIH010000001">
    <property type="protein sequence ID" value="MBA8921071.1"/>
    <property type="molecule type" value="Genomic_DNA"/>
</dbReference>
<gene>
    <name evidence="4" type="ORF">HNR24_001004</name>
</gene>
<feature type="region of interest" description="Disordered" evidence="3">
    <location>
        <begin position="221"/>
        <end position="253"/>
    </location>
</feature>
<keyword evidence="2" id="KW-0804">Transcription</keyword>
<dbReference type="AlphaFoldDB" id="A0A839FR21"/>
<keyword evidence="1" id="KW-0805">Transcription regulation</keyword>
<dbReference type="RefSeq" id="WP_182495189.1">
    <property type="nucleotide sequence ID" value="NZ_BAAAKT010000004.1"/>
</dbReference>
<evidence type="ECO:0000256" key="1">
    <source>
        <dbReference type="ARBA" id="ARBA00023015"/>
    </source>
</evidence>
<evidence type="ECO:0008006" key="6">
    <source>
        <dbReference type="Google" id="ProtNLM"/>
    </source>
</evidence>
<dbReference type="Gene3D" id="1.10.10.1320">
    <property type="entry name" value="Anti-sigma factor, zinc-finger domain"/>
    <property type="match status" value="1"/>
</dbReference>
<feature type="region of interest" description="Disordered" evidence="3">
    <location>
        <begin position="70"/>
        <end position="191"/>
    </location>
</feature>
<evidence type="ECO:0000313" key="5">
    <source>
        <dbReference type="Proteomes" id="UP000546252"/>
    </source>
</evidence>
<evidence type="ECO:0000313" key="4">
    <source>
        <dbReference type="EMBL" id="MBA8921071.1"/>
    </source>
</evidence>